<name>A0A8S3IBX4_9BILA</name>
<evidence type="ECO:0000259" key="2">
    <source>
        <dbReference type="PROSITE" id="PS00022"/>
    </source>
</evidence>
<dbReference type="InterPro" id="IPR000742">
    <property type="entry name" value="EGF"/>
</dbReference>
<keyword evidence="1" id="KW-0472">Membrane</keyword>
<keyword evidence="1" id="KW-0812">Transmembrane</keyword>
<dbReference type="Proteomes" id="UP000676336">
    <property type="component" value="Unassembled WGS sequence"/>
</dbReference>
<accession>A0A8S3IBX4</accession>
<keyword evidence="1" id="KW-1133">Transmembrane helix</keyword>
<evidence type="ECO:0000256" key="1">
    <source>
        <dbReference type="SAM" id="Phobius"/>
    </source>
</evidence>
<dbReference type="EMBL" id="CAJOBI010328429">
    <property type="protein sequence ID" value="CAF5195082.1"/>
    <property type="molecule type" value="Genomic_DNA"/>
</dbReference>
<protein>
    <recommendedName>
        <fullName evidence="2">EGF-like domain-containing protein</fullName>
    </recommendedName>
</protein>
<comment type="caution">
    <text evidence="3">The sequence shown here is derived from an EMBL/GenBank/DDBJ whole genome shotgun (WGS) entry which is preliminary data.</text>
</comment>
<proteinExistence type="predicted"/>
<reference evidence="3" key="1">
    <citation type="submission" date="2021-02" db="EMBL/GenBank/DDBJ databases">
        <authorList>
            <person name="Nowell W R."/>
        </authorList>
    </citation>
    <scope>NUCLEOTIDE SEQUENCE</scope>
</reference>
<feature type="domain" description="EGF-like" evidence="2">
    <location>
        <begin position="137"/>
        <end position="148"/>
    </location>
</feature>
<feature type="transmembrane region" description="Helical" evidence="1">
    <location>
        <begin position="178"/>
        <end position="205"/>
    </location>
</feature>
<evidence type="ECO:0000313" key="4">
    <source>
        <dbReference type="Proteomes" id="UP000676336"/>
    </source>
</evidence>
<gene>
    <name evidence="3" type="ORF">SMN809_LOCUS73686</name>
</gene>
<dbReference type="AlphaFoldDB" id="A0A8S3IBX4"/>
<organism evidence="3 4">
    <name type="scientific">Rotaria magnacalcarata</name>
    <dbReference type="NCBI Taxonomy" id="392030"/>
    <lineage>
        <taxon>Eukaryota</taxon>
        <taxon>Metazoa</taxon>
        <taxon>Spiralia</taxon>
        <taxon>Gnathifera</taxon>
        <taxon>Rotifera</taxon>
        <taxon>Eurotatoria</taxon>
        <taxon>Bdelloidea</taxon>
        <taxon>Philodinida</taxon>
        <taxon>Philodinidae</taxon>
        <taxon>Rotaria</taxon>
    </lineage>
</organism>
<evidence type="ECO:0000313" key="3">
    <source>
        <dbReference type="EMBL" id="CAF5195082.1"/>
    </source>
</evidence>
<feature type="non-terminal residue" evidence="3">
    <location>
        <position position="220"/>
    </location>
</feature>
<dbReference type="PROSITE" id="PS00022">
    <property type="entry name" value="EGF_1"/>
    <property type="match status" value="1"/>
</dbReference>
<sequence>MFQNIITFYTRSTFRIVILKADHNYYLTVLQQDESKNISTAISPTQRCVPYQELFSSELLALPRIHRLKSYHIPCQNNTELKCFIDESYMCLCTVEHRSNCFLFDFNINLVCNNDVYCENGGICLQDTSECSESILCVCTDCFFGNRCQFYAKGIGLTLDDMLRYAIQPNVTFTNQSIIVQLSAVIIMFLFVVGLLNSLIAYLIFHHPNCRQTGSAMYLQ</sequence>